<dbReference type="Proteomes" id="UP000218231">
    <property type="component" value="Unassembled WGS sequence"/>
</dbReference>
<dbReference type="OrthoDB" id="5823474at2759"/>
<evidence type="ECO:0000313" key="5">
    <source>
        <dbReference type="Proteomes" id="UP000218231"/>
    </source>
</evidence>
<keyword evidence="2" id="KW-0539">Nucleus</keyword>
<reference evidence="4 5" key="1">
    <citation type="journal article" date="2017" name="Curr. Biol.">
        <title>Genome architecture and evolution of a unichromosomal asexual nematode.</title>
        <authorList>
            <person name="Fradin H."/>
            <person name="Zegar C."/>
            <person name="Gutwein M."/>
            <person name="Lucas J."/>
            <person name="Kovtun M."/>
            <person name="Corcoran D."/>
            <person name="Baugh L.R."/>
            <person name="Kiontke K."/>
            <person name="Gunsalus K."/>
            <person name="Fitch D.H."/>
            <person name="Piano F."/>
        </authorList>
    </citation>
    <scope>NUCLEOTIDE SEQUENCE [LARGE SCALE GENOMIC DNA]</scope>
    <source>
        <strain evidence="4">PF1309</strain>
    </source>
</reference>
<evidence type="ECO:0000313" key="4">
    <source>
        <dbReference type="EMBL" id="PAV67184.1"/>
    </source>
</evidence>
<accession>A0A2A2JZV2</accession>
<keyword evidence="5" id="KW-1185">Reference proteome</keyword>
<proteinExistence type="predicted"/>
<feature type="region of interest" description="Disordered" evidence="3">
    <location>
        <begin position="144"/>
        <end position="192"/>
    </location>
</feature>
<dbReference type="STRING" id="2018661.A0A2A2JZV2"/>
<dbReference type="Pfam" id="PF15251">
    <property type="entry name" value="TAPR1-like"/>
    <property type="match status" value="1"/>
</dbReference>
<comment type="subcellular location">
    <subcellularLocation>
        <location evidence="1">Nucleus</location>
    </subcellularLocation>
</comment>
<dbReference type="GO" id="GO:0005634">
    <property type="term" value="C:nucleus"/>
    <property type="evidence" value="ECO:0007669"/>
    <property type="project" value="UniProtKB-SubCell"/>
</dbReference>
<comment type="caution">
    <text evidence="4">The sequence shown here is derived from an EMBL/GenBank/DDBJ whole genome shotgun (WGS) entry which is preliminary data.</text>
</comment>
<dbReference type="PANTHER" id="PTHR31624:SF4">
    <property type="entry name" value="CHROMOSOME 16 OPEN READING FRAME 72"/>
    <property type="match status" value="1"/>
</dbReference>
<evidence type="ECO:0000256" key="3">
    <source>
        <dbReference type="SAM" id="MobiDB-lite"/>
    </source>
</evidence>
<organism evidence="4 5">
    <name type="scientific">Diploscapter pachys</name>
    <dbReference type="NCBI Taxonomy" id="2018661"/>
    <lineage>
        <taxon>Eukaryota</taxon>
        <taxon>Metazoa</taxon>
        <taxon>Ecdysozoa</taxon>
        <taxon>Nematoda</taxon>
        <taxon>Chromadorea</taxon>
        <taxon>Rhabditida</taxon>
        <taxon>Rhabditina</taxon>
        <taxon>Rhabditomorpha</taxon>
        <taxon>Rhabditoidea</taxon>
        <taxon>Rhabditidae</taxon>
        <taxon>Diploscapter</taxon>
    </lineage>
</organism>
<protein>
    <submittedName>
        <fullName evidence="4">Uncharacterized protein</fullName>
    </submittedName>
</protein>
<sequence length="192" mass="21381">MSGCNGNDQHTSGSSSGKRCECGEGDSERLWTDFESCAQNVARLYRDSSWRNFQSTAASTTELYKSSCDSYRRGLEKGLQNGRAVLAKEILSAFSGTKVDFNGVLEILYRNVRASTDESNMLTDPVTISPDTLSALHLFQQALSHQSMGSPQRDRPDLNSFLVSQVQNRRKRSRSPSSSPQPPFLIKKSRKF</sequence>
<gene>
    <name evidence="4" type="ORF">WR25_25020</name>
</gene>
<evidence type="ECO:0000256" key="1">
    <source>
        <dbReference type="ARBA" id="ARBA00004123"/>
    </source>
</evidence>
<dbReference type="InterPro" id="IPR029196">
    <property type="entry name" value="HAPSTR1-like"/>
</dbReference>
<dbReference type="AlphaFoldDB" id="A0A2A2JZV2"/>
<name>A0A2A2JZV2_9BILA</name>
<dbReference type="InterPro" id="IPR040308">
    <property type="entry name" value="HAPR1"/>
</dbReference>
<dbReference type="PANTHER" id="PTHR31624">
    <property type="entry name" value="UPF0472 PROTEIN C16ORF72"/>
    <property type="match status" value="1"/>
</dbReference>
<dbReference type="EMBL" id="LIAE01009984">
    <property type="protein sequence ID" value="PAV67184.1"/>
    <property type="molecule type" value="Genomic_DNA"/>
</dbReference>
<evidence type="ECO:0000256" key="2">
    <source>
        <dbReference type="ARBA" id="ARBA00023242"/>
    </source>
</evidence>